<evidence type="ECO:0000256" key="2">
    <source>
        <dbReference type="ARBA" id="ARBA00022857"/>
    </source>
</evidence>
<evidence type="ECO:0000256" key="1">
    <source>
        <dbReference type="ARBA" id="ARBA00006484"/>
    </source>
</evidence>
<dbReference type="GO" id="GO:0016491">
    <property type="term" value="F:oxidoreductase activity"/>
    <property type="evidence" value="ECO:0007669"/>
    <property type="project" value="UniProtKB-KW"/>
</dbReference>
<keyword evidence="2" id="KW-0521">NADP</keyword>
<comment type="similarity">
    <text evidence="1">Belongs to the short-chain dehydrogenases/reductases (SDR) family.</text>
</comment>
<gene>
    <name evidence="4" type="ORF">L207DRAFT_455114</name>
</gene>
<dbReference type="OrthoDB" id="191139at2759"/>
<dbReference type="PANTHER" id="PTHR43963">
    <property type="entry name" value="CARBONYL REDUCTASE 1-RELATED"/>
    <property type="match status" value="1"/>
</dbReference>
<keyword evidence="3" id="KW-0560">Oxidoreductase</keyword>
<dbReference type="AlphaFoldDB" id="A0A2J6RXJ0"/>
<evidence type="ECO:0000256" key="3">
    <source>
        <dbReference type="ARBA" id="ARBA00023002"/>
    </source>
</evidence>
<dbReference type="EMBL" id="KZ613942">
    <property type="protein sequence ID" value="PMD43233.1"/>
    <property type="molecule type" value="Genomic_DNA"/>
</dbReference>
<evidence type="ECO:0000313" key="5">
    <source>
        <dbReference type="Proteomes" id="UP000235786"/>
    </source>
</evidence>
<dbReference type="InterPro" id="IPR036291">
    <property type="entry name" value="NAD(P)-bd_dom_sf"/>
</dbReference>
<dbReference type="Gene3D" id="3.40.50.720">
    <property type="entry name" value="NAD(P)-binding Rossmann-like Domain"/>
    <property type="match status" value="1"/>
</dbReference>
<dbReference type="Proteomes" id="UP000235786">
    <property type="component" value="Unassembled WGS sequence"/>
</dbReference>
<dbReference type="Pfam" id="PF00106">
    <property type="entry name" value="adh_short"/>
    <property type="match status" value="1"/>
</dbReference>
<protein>
    <submittedName>
        <fullName evidence="4">Carbonyl reductase</fullName>
    </submittedName>
</protein>
<dbReference type="STRING" id="1149755.A0A2J6RXJ0"/>
<evidence type="ECO:0000313" key="4">
    <source>
        <dbReference type="EMBL" id="PMD43233.1"/>
    </source>
</evidence>
<proteinExistence type="inferred from homology"/>
<dbReference type="InterPro" id="IPR002347">
    <property type="entry name" value="SDR_fam"/>
</dbReference>
<keyword evidence="5" id="KW-1185">Reference proteome</keyword>
<name>A0A2J6RXJ0_HYAVF</name>
<organism evidence="4 5">
    <name type="scientific">Hyaloscypha variabilis (strain UAMH 11265 / GT02V1 / F)</name>
    <name type="common">Meliniomyces variabilis</name>
    <dbReference type="NCBI Taxonomy" id="1149755"/>
    <lineage>
        <taxon>Eukaryota</taxon>
        <taxon>Fungi</taxon>
        <taxon>Dikarya</taxon>
        <taxon>Ascomycota</taxon>
        <taxon>Pezizomycotina</taxon>
        <taxon>Leotiomycetes</taxon>
        <taxon>Helotiales</taxon>
        <taxon>Hyaloscyphaceae</taxon>
        <taxon>Hyaloscypha</taxon>
        <taxon>Hyaloscypha variabilis</taxon>
    </lineage>
</organism>
<dbReference type="PANTHER" id="PTHR43963:SF6">
    <property type="entry name" value="CHAIN DEHYDROGENASE FAMILY PROTEIN, PUTATIVE (AFU_ORTHOLOGUE AFUA_3G15350)-RELATED"/>
    <property type="match status" value="1"/>
</dbReference>
<dbReference type="SUPFAM" id="SSF51735">
    <property type="entry name" value="NAD(P)-binding Rossmann-fold domains"/>
    <property type="match status" value="1"/>
</dbReference>
<reference evidence="4 5" key="1">
    <citation type="submission" date="2016-04" db="EMBL/GenBank/DDBJ databases">
        <title>A degradative enzymes factory behind the ericoid mycorrhizal symbiosis.</title>
        <authorList>
            <consortium name="DOE Joint Genome Institute"/>
            <person name="Martino E."/>
            <person name="Morin E."/>
            <person name="Grelet G."/>
            <person name="Kuo A."/>
            <person name="Kohler A."/>
            <person name="Daghino S."/>
            <person name="Barry K."/>
            <person name="Choi C."/>
            <person name="Cichocki N."/>
            <person name="Clum A."/>
            <person name="Copeland A."/>
            <person name="Hainaut M."/>
            <person name="Haridas S."/>
            <person name="Labutti K."/>
            <person name="Lindquist E."/>
            <person name="Lipzen A."/>
            <person name="Khouja H.-R."/>
            <person name="Murat C."/>
            <person name="Ohm R."/>
            <person name="Olson A."/>
            <person name="Spatafora J."/>
            <person name="Veneault-Fourrey C."/>
            <person name="Henrissat B."/>
            <person name="Grigoriev I."/>
            <person name="Martin F."/>
            <person name="Perotto S."/>
        </authorList>
    </citation>
    <scope>NUCLEOTIDE SEQUENCE [LARGE SCALE GENOMIC DNA]</scope>
    <source>
        <strain evidence="4 5">F</strain>
    </source>
</reference>
<dbReference type="PRINTS" id="PR00081">
    <property type="entry name" value="GDHRDH"/>
</dbReference>
<accession>A0A2J6RXJ0</accession>
<sequence>MAAARSTIVLITGANKGIGFEIAKKLAREQPSYHVLLGSRDSERGAASAAKLQAENLSVEAITIDVTSDASISAAASTVALKFGRLDVLINNAGIAIEEKYEAGKDSLRDIMFETYNVNVFGAMQAFETFEPLLEKSENPRVVFISSDLGSFGKYSAPGGYPVYRSTKSALNMLAMTYAYNYREKNWKINACCPGYVATDLNHFHGVGSVESGAINAVRLATVGKDGETGTYSNKEGPLPW</sequence>